<dbReference type="AlphaFoldDB" id="A0A0A0D0R2"/>
<feature type="non-terminal residue" evidence="5">
    <location>
        <position position="50"/>
    </location>
</feature>
<dbReference type="PANTHER" id="PTHR30126">
    <property type="entry name" value="HTH-TYPE TRANSCRIPTIONAL REGULATOR"/>
    <property type="match status" value="1"/>
</dbReference>
<feature type="domain" description="HTH lysR-type" evidence="4">
    <location>
        <begin position="1"/>
        <end position="50"/>
    </location>
</feature>
<dbReference type="PROSITE" id="PS50931">
    <property type="entry name" value="HTH_LYSR"/>
    <property type="match status" value="1"/>
</dbReference>
<proteinExistence type="inferred from homology"/>
<dbReference type="RefSeq" id="WP_034845246.1">
    <property type="nucleotide sequence ID" value="NZ_JANX01000463.1"/>
</dbReference>
<dbReference type="GO" id="GO:0000976">
    <property type="term" value="F:transcription cis-regulatory region binding"/>
    <property type="evidence" value="ECO:0007669"/>
    <property type="project" value="TreeGrafter"/>
</dbReference>
<protein>
    <submittedName>
        <fullName evidence="5">LysR family transcriptional regulator</fullName>
    </submittedName>
</protein>
<comment type="similarity">
    <text evidence="1">Belongs to the LysR transcriptional regulatory family.</text>
</comment>
<organism evidence="5 6">
    <name type="scientific">Inquilinus limosus MP06</name>
    <dbReference type="NCBI Taxonomy" id="1398085"/>
    <lineage>
        <taxon>Bacteria</taxon>
        <taxon>Pseudomonadati</taxon>
        <taxon>Pseudomonadota</taxon>
        <taxon>Alphaproteobacteria</taxon>
        <taxon>Rhodospirillales</taxon>
        <taxon>Rhodospirillaceae</taxon>
        <taxon>Inquilinus</taxon>
    </lineage>
</organism>
<dbReference type="Pfam" id="PF00126">
    <property type="entry name" value="HTH_1"/>
    <property type="match status" value="1"/>
</dbReference>
<evidence type="ECO:0000313" key="6">
    <source>
        <dbReference type="Proteomes" id="UP000029995"/>
    </source>
</evidence>
<dbReference type="OrthoDB" id="7333438at2"/>
<evidence type="ECO:0000256" key="2">
    <source>
        <dbReference type="ARBA" id="ARBA00023015"/>
    </source>
</evidence>
<dbReference type="PRINTS" id="PR00039">
    <property type="entry name" value="HTHLYSR"/>
</dbReference>
<evidence type="ECO:0000313" key="5">
    <source>
        <dbReference type="EMBL" id="KGM31650.1"/>
    </source>
</evidence>
<accession>A0A0A0D0R2</accession>
<dbReference type="PANTHER" id="PTHR30126:SF39">
    <property type="entry name" value="HTH-TYPE TRANSCRIPTIONAL REGULATOR CYSL"/>
    <property type="match status" value="1"/>
</dbReference>
<comment type="caution">
    <text evidence="5">The sequence shown here is derived from an EMBL/GenBank/DDBJ whole genome shotgun (WGS) entry which is preliminary data.</text>
</comment>
<evidence type="ECO:0000256" key="3">
    <source>
        <dbReference type="ARBA" id="ARBA00023163"/>
    </source>
</evidence>
<evidence type="ECO:0000259" key="4">
    <source>
        <dbReference type="PROSITE" id="PS50931"/>
    </source>
</evidence>
<dbReference type="InterPro" id="IPR000847">
    <property type="entry name" value="LysR_HTH_N"/>
</dbReference>
<dbReference type="Gene3D" id="1.10.10.10">
    <property type="entry name" value="Winged helix-like DNA-binding domain superfamily/Winged helix DNA-binding domain"/>
    <property type="match status" value="1"/>
</dbReference>
<dbReference type="SUPFAM" id="SSF46785">
    <property type="entry name" value="Winged helix' DNA-binding domain"/>
    <property type="match status" value="1"/>
</dbReference>
<reference evidence="5 6" key="1">
    <citation type="submission" date="2014-01" db="EMBL/GenBank/DDBJ databases">
        <title>Genome sequence determination for a cystic fibrosis isolate, Inquilinus limosus.</title>
        <authorList>
            <person name="Pino M."/>
            <person name="Di Conza J."/>
            <person name="Gutkind G."/>
        </authorList>
    </citation>
    <scope>NUCLEOTIDE SEQUENCE [LARGE SCALE GENOMIC DNA]</scope>
    <source>
        <strain evidence="5 6">MP06</strain>
    </source>
</reference>
<dbReference type="Proteomes" id="UP000029995">
    <property type="component" value="Unassembled WGS sequence"/>
</dbReference>
<keyword evidence="3" id="KW-0804">Transcription</keyword>
<evidence type="ECO:0000256" key="1">
    <source>
        <dbReference type="ARBA" id="ARBA00009437"/>
    </source>
</evidence>
<dbReference type="EMBL" id="JANX01000463">
    <property type="protein sequence ID" value="KGM31650.1"/>
    <property type="molecule type" value="Genomic_DNA"/>
</dbReference>
<dbReference type="GO" id="GO:0003700">
    <property type="term" value="F:DNA-binding transcription factor activity"/>
    <property type="evidence" value="ECO:0007669"/>
    <property type="project" value="InterPro"/>
</dbReference>
<gene>
    <name evidence="5" type="ORF">P409_25920</name>
</gene>
<sequence length="50" mass="5638">MDWDDLKIAFAVARHGSLSAAARALRTTQPTVSRRLDGLERRVGVKLFER</sequence>
<dbReference type="InterPro" id="IPR036388">
    <property type="entry name" value="WH-like_DNA-bd_sf"/>
</dbReference>
<keyword evidence="2" id="KW-0805">Transcription regulation</keyword>
<name>A0A0A0D0R2_9PROT</name>
<dbReference type="InterPro" id="IPR036390">
    <property type="entry name" value="WH_DNA-bd_sf"/>
</dbReference>